<evidence type="ECO:0000313" key="2">
    <source>
        <dbReference type="EMBL" id="PWK82636.1"/>
    </source>
</evidence>
<dbReference type="Proteomes" id="UP000248714">
    <property type="component" value="Unassembled WGS sequence"/>
</dbReference>
<accession>A0A316HN19</accession>
<keyword evidence="5" id="KW-1185">Reference proteome</keyword>
<evidence type="ECO:0000256" key="1">
    <source>
        <dbReference type="SAM" id="Phobius"/>
    </source>
</evidence>
<sequence length="92" mass="9414">MTEGERSSAGADARTVLQAALLVLGTGVTLFDGWVLGGVGGVIGAVFLAVFFLVGYYSISKDKPATNGRVYGLAVCVGVTLLVFLSVSLSSR</sequence>
<dbReference type="RefSeq" id="WP_146231792.1">
    <property type="nucleotide sequence ID" value="NZ_QGHB01000013.1"/>
</dbReference>
<feature type="transmembrane region" description="Helical" evidence="1">
    <location>
        <begin position="70"/>
        <end position="89"/>
    </location>
</feature>
<keyword evidence="1" id="KW-0812">Transmembrane</keyword>
<comment type="caution">
    <text evidence="2">The sequence shown here is derived from an EMBL/GenBank/DDBJ whole genome shotgun (WGS) entry which is preliminary data.</text>
</comment>
<reference evidence="2 4" key="1">
    <citation type="submission" date="2018-05" db="EMBL/GenBank/DDBJ databases">
        <title>Genomic Encyclopedia of Type Strains, Phase IV (KMG-IV): sequencing the most valuable type-strain genomes for metagenomic binning, comparative biology and taxonomic classification.</title>
        <authorList>
            <person name="Goeker M."/>
        </authorList>
    </citation>
    <scope>NUCLEOTIDE SEQUENCE [LARGE SCALE GENOMIC DNA]</scope>
    <source>
        <strain evidence="3 5">DSM 45479</strain>
        <strain evidence="2 4">DSM 45480</strain>
    </source>
</reference>
<evidence type="ECO:0000313" key="4">
    <source>
        <dbReference type="Proteomes" id="UP000246005"/>
    </source>
</evidence>
<name>A0A316HN19_9PSEU</name>
<keyword evidence="1" id="KW-1133">Transmembrane helix</keyword>
<evidence type="ECO:0000313" key="3">
    <source>
        <dbReference type="EMBL" id="RAS63087.1"/>
    </source>
</evidence>
<gene>
    <name evidence="3" type="ORF">C8D87_107236</name>
    <name evidence="2" type="ORF">C8D88_113229</name>
</gene>
<evidence type="ECO:0000313" key="5">
    <source>
        <dbReference type="Proteomes" id="UP000248714"/>
    </source>
</evidence>
<dbReference type="OrthoDB" id="3700399at2"/>
<protein>
    <submittedName>
        <fullName evidence="2">Uncharacterized protein</fullName>
    </submittedName>
</protein>
<dbReference type="EMBL" id="QGHB01000013">
    <property type="protein sequence ID" value="PWK82636.1"/>
    <property type="molecule type" value="Genomic_DNA"/>
</dbReference>
<dbReference type="EMBL" id="QLTT01000007">
    <property type="protein sequence ID" value="RAS63087.1"/>
    <property type="molecule type" value="Genomic_DNA"/>
</dbReference>
<dbReference type="Proteomes" id="UP000246005">
    <property type="component" value="Unassembled WGS sequence"/>
</dbReference>
<dbReference type="AlphaFoldDB" id="A0A316HN19"/>
<proteinExistence type="predicted"/>
<feature type="transmembrane region" description="Helical" evidence="1">
    <location>
        <begin position="34"/>
        <end position="58"/>
    </location>
</feature>
<organism evidence="2 4">
    <name type="scientific">Lentzea atacamensis</name>
    <dbReference type="NCBI Taxonomy" id="531938"/>
    <lineage>
        <taxon>Bacteria</taxon>
        <taxon>Bacillati</taxon>
        <taxon>Actinomycetota</taxon>
        <taxon>Actinomycetes</taxon>
        <taxon>Pseudonocardiales</taxon>
        <taxon>Pseudonocardiaceae</taxon>
        <taxon>Lentzea</taxon>
    </lineage>
</organism>
<keyword evidence="1" id="KW-0472">Membrane</keyword>